<dbReference type="HOGENOM" id="CLU_2760523_0_0_1"/>
<name>B4NU48_DROSI</name>
<dbReference type="OMA" id="CTFATLC"/>
<gene>
    <name evidence="1" type="primary">Dsim\GD24765</name>
    <name evidence="1" type="ORF">Dsim_GD24765</name>
</gene>
<keyword evidence="2" id="KW-1185">Reference proteome</keyword>
<sequence length="72" mass="7140">MAAPGAGAGPVLGHELAPTPTQILAETQIWGWSGVGAPGHASKSGTITTIINMATSATKSQSCTFATLCTLT</sequence>
<dbReference type="Proteomes" id="UP000000304">
    <property type="component" value="Unassembled WGS sequence"/>
</dbReference>
<dbReference type="EMBL" id="CH983658">
    <property type="protein sequence ID" value="EDX16495.1"/>
    <property type="molecule type" value="Genomic_DNA"/>
</dbReference>
<accession>B4NU48</accession>
<organism evidence="1 2">
    <name type="scientific">Drosophila simulans</name>
    <name type="common">Fruit fly</name>
    <dbReference type="NCBI Taxonomy" id="7240"/>
    <lineage>
        <taxon>Eukaryota</taxon>
        <taxon>Metazoa</taxon>
        <taxon>Ecdysozoa</taxon>
        <taxon>Arthropoda</taxon>
        <taxon>Hexapoda</taxon>
        <taxon>Insecta</taxon>
        <taxon>Pterygota</taxon>
        <taxon>Neoptera</taxon>
        <taxon>Endopterygota</taxon>
        <taxon>Diptera</taxon>
        <taxon>Brachycera</taxon>
        <taxon>Muscomorpha</taxon>
        <taxon>Ephydroidea</taxon>
        <taxon>Drosophilidae</taxon>
        <taxon>Drosophila</taxon>
        <taxon>Sophophora</taxon>
    </lineage>
</organism>
<dbReference type="AlphaFoldDB" id="B4NU48"/>
<protein>
    <submittedName>
        <fullName evidence="1">GD24765</fullName>
    </submittedName>
</protein>
<evidence type="ECO:0000313" key="1">
    <source>
        <dbReference type="EMBL" id="EDX16495.1"/>
    </source>
</evidence>
<evidence type="ECO:0000313" key="2">
    <source>
        <dbReference type="Proteomes" id="UP000000304"/>
    </source>
</evidence>
<proteinExistence type="predicted"/>
<reference evidence="1 2" key="1">
    <citation type="journal article" date="2007" name="Nature">
        <title>Evolution of genes and genomes on the Drosophila phylogeny.</title>
        <authorList>
            <consortium name="Drosophila 12 Genomes Consortium"/>
            <person name="Clark A.G."/>
            <person name="Eisen M.B."/>
            <person name="Smith D.R."/>
            <person name="Bergman C.M."/>
            <person name="Oliver B."/>
            <person name="Markow T.A."/>
            <person name="Kaufman T.C."/>
            <person name="Kellis M."/>
            <person name="Gelbart W."/>
            <person name="Iyer V.N."/>
            <person name="Pollard D.A."/>
            <person name="Sackton T.B."/>
            <person name="Larracuente A.M."/>
            <person name="Singh N.D."/>
            <person name="Abad J.P."/>
            <person name="Abt D.N."/>
            <person name="Adryan B."/>
            <person name="Aguade M."/>
            <person name="Akashi H."/>
            <person name="Anderson W.W."/>
            <person name="Aquadro C.F."/>
            <person name="Ardell D.H."/>
            <person name="Arguello R."/>
            <person name="Artieri C.G."/>
            <person name="Barbash D.A."/>
            <person name="Barker D."/>
            <person name="Barsanti P."/>
            <person name="Batterham P."/>
            <person name="Batzoglou S."/>
            <person name="Begun D."/>
            <person name="Bhutkar A."/>
            <person name="Blanco E."/>
            <person name="Bosak S.A."/>
            <person name="Bradley R.K."/>
            <person name="Brand A.D."/>
            <person name="Brent M.R."/>
            <person name="Brooks A.N."/>
            <person name="Brown R.H."/>
            <person name="Butlin R.K."/>
            <person name="Caggese C."/>
            <person name="Calvi B.R."/>
            <person name="Bernardo de Carvalho A."/>
            <person name="Caspi A."/>
            <person name="Castrezana S."/>
            <person name="Celniker S.E."/>
            <person name="Chang J.L."/>
            <person name="Chapple C."/>
            <person name="Chatterji S."/>
            <person name="Chinwalla A."/>
            <person name="Civetta A."/>
            <person name="Clifton S.W."/>
            <person name="Comeron J.M."/>
            <person name="Costello J.C."/>
            <person name="Coyne J.A."/>
            <person name="Daub J."/>
            <person name="David R.G."/>
            <person name="Delcher A.L."/>
            <person name="Delehaunty K."/>
            <person name="Do C.B."/>
            <person name="Ebling H."/>
            <person name="Edwards K."/>
            <person name="Eickbush T."/>
            <person name="Evans J.D."/>
            <person name="Filipski A."/>
            <person name="Findeiss S."/>
            <person name="Freyhult E."/>
            <person name="Fulton L."/>
            <person name="Fulton R."/>
            <person name="Garcia A.C."/>
            <person name="Gardiner A."/>
            <person name="Garfield D.A."/>
            <person name="Garvin B.E."/>
            <person name="Gibson G."/>
            <person name="Gilbert D."/>
            <person name="Gnerre S."/>
            <person name="Godfrey J."/>
            <person name="Good R."/>
            <person name="Gotea V."/>
            <person name="Gravely B."/>
            <person name="Greenberg A.J."/>
            <person name="Griffiths-Jones S."/>
            <person name="Gross S."/>
            <person name="Guigo R."/>
            <person name="Gustafson E.A."/>
            <person name="Haerty W."/>
            <person name="Hahn M.W."/>
            <person name="Halligan D.L."/>
            <person name="Halpern A.L."/>
            <person name="Halter G.M."/>
            <person name="Han M.V."/>
            <person name="Heger A."/>
            <person name="Hillier L."/>
            <person name="Hinrichs A.S."/>
            <person name="Holmes I."/>
            <person name="Hoskins R.A."/>
            <person name="Hubisz M.J."/>
            <person name="Hultmark D."/>
            <person name="Huntley M.A."/>
            <person name="Jaffe D.B."/>
            <person name="Jagadeeshan S."/>
            <person name="Jeck W.R."/>
            <person name="Johnson J."/>
            <person name="Jones C.D."/>
            <person name="Jordan W.C."/>
            <person name="Karpen G.H."/>
            <person name="Kataoka E."/>
            <person name="Keightley P.D."/>
            <person name="Kheradpour P."/>
            <person name="Kirkness E.F."/>
            <person name="Koerich L.B."/>
            <person name="Kristiansen K."/>
            <person name="Kudrna D."/>
            <person name="Kulathinal R.J."/>
            <person name="Kumar S."/>
            <person name="Kwok R."/>
            <person name="Lander E."/>
            <person name="Langley C.H."/>
            <person name="Lapoint R."/>
            <person name="Lazzaro B.P."/>
            <person name="Lee S.J."/>
            <person name="Levesque L."/>
            <person name="Li R."/>
            <person name="Lin C.F."/>
            <person name="Lin M.F."/>
            <person name="Lindblad-Toh K."/>
            <person name="Llopart A."/>
            <person name="Long M."/>
            <person name="Low L."/>
            <person name="Lozovsky E."/>
            <person name="Lu J."/>
            <person name="Luo M."/>
            <person name="Machado C.A."/>
            <person name="Makalowski W."/>
            <person name="Marzo M."/>
            <person name="Matsuda M."/>
            <person name="Matzkin L."/>
            <person name="McAllister B."/>
            <person name="McBride C.S."/>
            <person name="McKernan B."/>
            <person name="McKernan K."/>
            <person name="Mendez-Lago M."/>
            <person name="Minx P."/>
            <person name="Mollenhauer M.U."/>
            <person name="Montooth K."/>
            <person name="Mount S.M."/>
            <person name="Mu X."/>
            <person name="Myers E."/>
            <person name="Negre B."/>
            <person name="Newfeld S."/>
            <person name="Nielsen R."/>
            <person name="Noor M.A."/>
            <person name="O'Grady P."/>
            <person name="Pachter L."/>
            <person name="Papaceit M."/>
            <person name="Parisi M.J."/>
            <person name="Parisi M."/>
            <person name="Parts L."/>
            <person name="Pedersen J.S."/>
            <person name="Pesole G."/>
            <person name="Phillippy A.M."/>
            <person name="Ponting C.P."/>
            <person name="Pop M."/>
            <person name="Porcelli D."/>
            <person name="Powell J.R."/>
            <person name="Prohaska S."/>
            <person name="Pruitt K."/>
            <person name="Puig M."/>
            <person name="Quesneville H."/>
            <person name="Ram K.R."/>
            <person name="Rand D."/>
            <person name="Rasmussen M.D."/>
            <person name="Reed L.K."/>
            <person name="Reenan R."/>
            <person name="Reily A."/>
            <person name="Remington K.A."/>
            <person name="Rieger T.T."/>
            <person name="Ritchie M.G."/>
            <person name="Robin C."/>
            <person name="Rogers Y.H."/>
            <person name="Rohde C."/>
            <person name="Rozas J."/>
            <person name="Rubenfield M.J."/>
            <person name="Ruiz A."/>
            <person name="Russo S."/>
            <person name="Salzberg S.L."/>
            <person name="Sanchez-Gracia A."/>
            <person name="Saranga D.J."/>
            <person name="Sato H."/>
            <person name="Schaeffer S.W."/>
            <person name="Schatz M.C."/>
            <person name="Schlenke T."/>
            <person name="Schwartz R."/>
            <person name="Segarra C."/>
            <person name="Singh R.S."/>
            <person name="Sirot L."/>
            <person name="Sirota M."/>
            <person name="Sisneros N.B."/>
            <person name="Smith C.D."/>
            <person name="Smith T.F."/>
            <person name="Spieth J."/>
            <person name="Stage D.E."/>
            <person name="Stark A."/>
            <person name="Stephan W."/>
            <person name="Strausberg R.L."/>
            <person name="Strempel S."/>
            <person name="Sturgill D."/>
            <person name="Sutton G."/>
            <person name="Sutton G.G."/>
            <person name="Tao W."/>
            <person name="Teichmann S."/>
            <person name="Tobari Y.N."/>
            <person name="Tomimura Y."/>
            <person name="Tsolas J.M."/>
            <person name="Valente V.L."/>
            <person name="Venter E."/>
            <person name="Venter J.C."/>
            <person name="Vicario S."/>
            <person name="Vieira F.G."/>
            <person name="Vilella A.J."/>
            <person name="Villasante A."/>
            <person name="Walenz B."/>
            <person name="Wang J."/>
            <person name="Wasserman M."/>
            <person name="Watts T."/>
            <person name="Wilson D."/>
            <person name="Wilson R.K."/>
            <person name="Wing R.A."/>
            <person name="Wolfner M.F."/>
            <person name="Wong A."/>
            <person name="Wong G.K."/>
            <person name="Wu C.I."/>
            <person name="Wu G."/>
            <person name="Yamamoto D."/>
            <person name="Yang H.P."/>
            <person name="Yang S.P."/>
            <person name="Yorke J.A."/>
            <person name="Yoshida K."/>
            <person name="Zdobnov E."/>
            <person name="Zhang P."/>
            <person name="Zhang Y."/>
            <person name="Zimin A.V."/>
            <person name="Baldwin J."/>
            <person name="Abdouelleil A."/>
            <person name="Abdulkadir J."/>
            <person name="Abebe A."/>
            <person name="Abera B."/>
            <person name="Abreu J."/>
            <person name="Acer S.C."/>
            <person name="Aftuck L."/>
            <person name="Alexander A."/>
            <person name="An P."/>
            <person name="Anderson E."/>
            <person name="Anderson S."/>
            <person name="Arachi H."/>
            <person name="Azer M."/>
            <person name="Bachantsang P."/>
            <person name="Barry A."/>
            <person name="Bayul T."/>
            <person name="Berlin A."/>
            <person name="Bessette D."/>
            <person name="Bloom T."/>
            <person name="Blye J."/>
            <person name="Boguslavskiy L."/>
            <person name="Bonnet C."/>
            <person name="Boukhgalter B."/>
            <person name="Bourzgui I."/>
            <person name="Brown A."/>
            <person name="Cahill P."/>
            <person name="Channer S."/>
            <person name="Cheshatsang Y."/>
            <person name="Chuda L."/>
            <person name="Citroen M."/>
            <person name="Collymore A."/>
            <person name="Cooke P."/>
            <person name="Costello M."/>
            <person name="D'Aco K."/>
            <person name="Daza R."/>
            <person name="De Haan G."/>
            <person name="DeGray S."/>
            <person name="DeMaso C."/>
            <person name="Dhargay N."/>
            <person name="Dooley K."/>
            <person name="Dooley E."/>
            <person name="Doricent M."/>
            <person name="Dorje P."/>
            <person name="Dorjee K."/>
            <person name="Dupes A."/>
            <person name="Elong R."/>
            <person name="Falk J."/>
            <person name="Farina A."/>
            <person name="Faro S."/>
            <person name="Ferguson D."/>
            <person name="Fisher S."/>
            <person name="Foley C.D."/>
            <person name="Franke A."/>
            <person name="Friedrich D."/>
            <person name="Gadbois L."/>
            <person name="Gearin G."/>
            <person name="Gearin C.R."/>
            <person name="Giannoukos G."/>
            <person name="Goode T."/>
            <person name="Graham J."/>
            <person name="Grandbois E."/>
            <person name="Grewal S."/>
            <person name="Gyaltsen K."/>
            <person name="Hafez N."/>
            <person name="Hagos B."/>
            <person name="Hall J."/>
            <person name="Henson C."/>
            <person name="Hollinger A."/>
            <person name="Honan T."/>
            <person name="Huard M.D."/>
            <person name="Hughes L."/>
            <person name="Hurhula B."/>
            <person name="Husby M.E."/>
            <person name="Kamat A."/>
            <person name="Kanga B."/>
            <person name="Kashin S."/>
            <person name="Khazanovich D."/>
            <person name="Kisner P."/>
            <person name="Lance K."/>
            <person name="Lara M."/>
            <person name="Lee W."/>
            <person name="Lennon N."/>
            <person name="Letendre F."/>
            <person name="LeVine R."/>
            <person name="Lipovsky A."/>
            <person name="Liu X."/>
            <person name="Liu J."/>
            <person name="Liu S."/>
            <person name="Lokyitsang T."/>
            <person name="Lokyitsang Y."/>
            <person name="Lubonja R."/>
            <person name="Lui A."/>
            <person name="MacDonald P."/>
            <person name="Magnisalis V."/>
            <person name="Maru K."/>
            <person name="Matthews C."/>
            <person name="McCusker W."/>
            <person name="McDonough S."/>
            <person name="Mehta T."/>
            <person name="Meldrim J."/>
            <person name="Meneus L."/>
            <person name="Mihai O."/>
            <person name="Mihalev A."/>
            <person name="Mihova T."/>
            <person name="Mittelman R."/>
            <person name="Mlenga V."/>
            <person name="Montmayeur A."/>
            <person name="Mulrain L."/>
            <person name="Navidi A."/>
            <person name="Naylor J."/>
            <person name="Negash T."/>
            <person name="Nguyen T."/>
            <person name="Nguyen N."/>
            <person name="Nicol R."/>
            <person name="Norbu C."/>
            <person name="Norbu N."/>
            <person name="Novod N."/>
            <person name="O'Neill B."/>
            <person name="Osman S."/>
            <person name="Markiewicz E."/>
            <person name="Oyono O.L."/>
            <person name="Patti C."/>
            <person name="Phunkhang P."/>
            <person name="Pierre F."/>
            <person name="Priest M."/>
            <person name="Raghuraman S."/>
            <person name="Rege F."/>
            <person name="Reyes R."/>
            <person name="Rise C."/>
            <person name="Rogov P."/>
            <person name="Ross K."/>
            <person name="Ryan E."/>
            <person name="Settipalli S."/>
            <person name="Shea T."/>
            <person name="Sherpa N."/>
            <person name="Shi L."/>
            <person name="Shih D."/>
            <person name="Sparrow T."/>
            <person name="Spaulding J."/>
            <person name="Stalker J."/>
            <person name="Stange-Thomann N."/>
            <person name="Stavropoulos S."/>
            <person name="Stone C."/>
            <person name="Strader C."/>
            <person name="Tesfaye S."/>
            <person name="Thomson T."/>
            <person name="Thoulutsang Y."/>
            <person name="Thoulutsang D."/>
            <person name="Topham K."/>
            <person name="Topping I."/>
            <person name="Tsamla T."/>
            <person name="Vassiliev H."/>
            <person name="Vo A."/>
            <person name="Wangchuk T."/>
            <person name="Wangdi T."/>
            <person name="Weiand M."/>
            <person name="Wilkinson J."/>
            <person name="Wilson A."/>
            <person name="Yadav S."/>
            <person name="Young G."/>
            <person name="Yu Q."/>
            <person name="Zembek L."/>
            <person name="Zhong D."/>
            <person name="Zimmer A."/>
            <person name="Zwirko Z."/>
            <person name="Jaffe D.B."/>
            <person name="Alvarez P."/>
            <person name="Brockman W."/>
            <person name="Butler J."/>
            <person name="Chin C."/>
            <person name="Gnerre S."/>
            <person name="Grabherr M."/>
            <person name="Kleber M."/>
            <person name="Mauceli E."/>
            <person name="MacCallum I."/>
        </authorList>
    </citation>
    <scope>NUCLEOTIDE SEQUENCE [LARGE SCALE GENOMIC DNA]</scope>
    <source>
        <strain evidence="2">white501</strain>
    </source>
</reference>